<dbReference type="PANTHER" id="PTHR33993:SF10">
    <property type="entry name" value="CONSERVED PROTEIN"/>
    <property type="match status" value="1"/>
</dbReference>
<accession>A0ABU1FI48</accession>
<feature type="domain" description="VOC" evidence="1">
    <location>
        <begin position="11"/>
        <end position="126"/>
    </location>
</feature>
<dbReference type="PANTHER" id="PTHR33993">
    <property type="entry name" value="GLYOXALASE-RELATED"/>
    <property type="match status" value="1"/>
</dbReference>
<dbReference type="Proteomes" id="UP001260072">
    <property type="component" value="Unassembled WGS sequence"/>
</dbReference>
<name>A0ABU1FI48_9MICO</name>
<organism evidence="2 3">
    <name type="scientific">Agromyces indicus</name>
    <dbReference type="NCBI Taxonomy" id="758919"/>
    <lineage>
        <taxon>Bacteria</taxon>
        <taxon>Bacillati</taxon>
        <taxon>Actinomycetota</taxon>
        <taxon>Actinomycetes</taxon>
        <taxon>Micrococcales</taxon>
        <taxon>Microbacteriaceae</taxon>
        <taxon>Agromyces</taxon>
    </lineage>
</organism>
<dbReference type="PROSITE" id="PS51819">
    <property type="entry name" value="VOC"/>
    <property type="match status" value="2"/>
</dbReference>
<evidence type="ECO:0000313" key="3">
    <source>
        <dbReference type="Proteomes" id="UP001260072"/>
    </source>
</evidence>
<dbReference type="InterPro" id="IPR004360">
    <property type="entry name" value="Glyas_Fos-R_dOase_dom"/>
</dbReference>
<sequence length="262" mass="27917">MPGSEDLVAGSPAWVDVSTTDLDATIAFYGELFGWEAERGDEERYGGYVTFRRDGKRVAGAARRQDTDPAPPHWTVYLLTYNAAATTRTIGEAGGTVLFEPLDIPDMGVMGLAIDATGAVVGYWQPGNMAGFESFGEDDTAVWFELAASDFDAAERFYGHAFHWEVEHGDGQPRSAVYRHGGRNYAGILDAGNLLDEDLPPAWSVAFGVADVEAAVERAVAAGATLVVPPWDLPSGRRAGLIDPTGAYFVIASRIAAAPAAE</sequence>
<dbReference type="Pfam" id="PF00903">
    <property type="entry name" value="Glyoxalase"/>
    <property type="match status" value="2"/>
</dbReference>
<dbReference type="RefSeq" id="WP_310520039.1">
    <property type="nucleotide sequence ID" value="NZ_BAABBS010000003.1"/>
</dbReference>
<dbReference type="InterPro" id="IPR037523">
    <property type="entry name" value="VOC_core"/>
</dbReference>
<evidence type="ECO:0000259" key="1">
    <source>
        <dbReference type="PROSITE" id="PS51819"/>
    </source>
</evidence>
<dbReference type="Gene3D" id="3.10.180.10">
    <property type="entry name" value="2,3-Dihydroxybiphenyl 1,2-Dioxygenase, domain 1"/>
    <property type="match status" value="2"/>
</dbReference>
<comment type="caution">
    <text evidence="2">The sequence shown here is derived from an EMBL/GenBank/DDBJ whole genome shotgun (WGS) entry which is preliminary data.</text>
</comment>
<dbReference type="SUPFAM" id="SSF54593">
    <property type="entry name" value="Glyoxalase/Bleomycin resistance protein/Dihydroxybiphenyl dioxygenase"/>
    <property type="match status" value="2"/>
</dbReference>
<dbReference type="InterPro" id="IPR052164">
    <property type="entry name" value="Anthracycline_SecMetBiosynth"/>
</dbReference>
<gene>
    <name evidence="2" type="ORF">RH861_05010</name>
</gene>
<dbReference type="InterPro" id="IPR029068">
    <property type="entry name" value="Glyas_Bleomycin-R_OHBP_Dase"/>
</dbReference>
<protein>
    <submittedName>
        <fullName evidence="2">VOC family protein</fullName>
    </submittedName>
</protein>
<feature type="domain" description="VOC" evidence="1">
    <location>
        <begin position="140"/>
        <end position="254"/>
    </location>
</feature>
<reference evidence="3" key="1">
    <citation type="submission" date="2023-07" db="EMBL/GenBank/DDBJ databases">
        <title>Description of three actinobacteria isolated from air of manufacturing shop in a pharmaceutical factory.</title>
        <authorList>
            <person name="Zhang D.-F."/>
        </authorList>
    </citation>
    <scope>NUCLEOTIDE SEQUENCE [LARGE SCALE GENOMIC DNA]</scope>
    <source>
        <strain evidence="3">CCTCC AB 2011122</strain>
    </source>
</reference>
<proteinExistence type="predicted"/>
<dbReference type="EMBL" id="JAVKGS010000001">
    <property type="protein sequence ID" value="MDR5691420.1"/>
    <property type="molecule type" value="Genomic_DNA"/>
</dbReference>
<dbReference type="CDD" id="cd07247">
    <property type="entry name" value="SgaA_N_like"/>
    <property type="match status" value="1"/>
</dbReference>
<evidence type="ECO:0000313" key="2">
    <source>
        <dbReference type="EMBL" id="MDR5691420.1"/>
    </source>
</evidence>
<keyword evidence="3" id="KW-1185">Reference proteome</keyword>